<dbReference type="AlphaFoldDB" id="A0A6C0BLN6"/>
<proteinExistence type="predicted"/>
<reference evidence="1" key="1">
    <citation type="journal article" date="2020" name="Nature">
        <title>Giant virus diversity and host interactions through global metagenomics.</title>
        <authorList>
            <person name="Schulz F."/>
            <person name="Roux S."/>
            <person name="Paez-Espino D."/>
            <person name="Jungbluth S."/>
            <person name="Walsh D.A."/>
            <person name="Denef V.J."/>
            <person name="McMahon K.D."/>
            <person name="Konstantinidis K.T."/>
            <person name="Eloe-Fadrosh E.A."/>
            <person name="Kyrpides N.C."/>
            <person name="Woyke T."/>
        </authorList>
    </citation>
    <scope>NUCLEOTIDE SEQUENCE</scope>
    <source>
        <strain evidence="1">GVMAG-M-3300014204-73</strain>
    </source>
</reference>
<accession>A0A6C0BLN6</accession>
<sequence length="127" mass="14218">MSQKMIHLISSKCVSNYTTMDSESYCLRLVTEWLNGKKISYRHCSGGGGGFSLCETGCQIKLASPYVLSIQTNPMVADVSFAETAITDGKSVVYGMWGYGDVKRFETPDDLFREIEWLLTQEIPVQK</sequence>
<organism evidence="1">
    <name type="scientific">viral metagenome</name>
    <dbReference type="NCBI Taxonomy" id="1070528"/>
    <lineage>
        <taxon>unclassified sequences</taxon>
        <taxon>metagenomes</taxon>
        <taxon>organismal metagenomes</taxon>
    </lineage>
</organism>
<evidence type="ECO:0000313" key="1">
    <source>
        <dbReference type="EMBL" id="QHS92328.1"/>
    </source>
</evidence>
<name>A0A6C0BLN6_9ZZZZ</name>
<dbReference type="EMBL" id="MN739177">
    <property type="protein sequence ID" value="QHS92328.1"/>
    <property type="molecule type" value="Genomic_DNA"/>
</dbReference>
<protein>
    <submittedName>
        <fullName evidence="1">Uncharacterized protein</fullName>
    </submittedName>
</protein>